<dbReference type="EMBL" id="JBHLUU010000128">
    <property type="protein sequence ID" value="MFC0478274.1"/>
    <property type="molecule type" value="Genomic_DNA"/>
</dbReference>
<accession>A0ABV6KYG9</accession>
<evidence type="ECO:0000313" key="1">
    <source>
        <dbReference type="EMBL" id="MFC0478274.1"/>
    </source>
</evidence>
<reference evidence="1 2" key="1">
    <citation type="submission" date="2024-09" db="EMBL/GenBank/DDBJ databases">
        <authorList>
            <person name="Sun Q."/>
            <person name="Mori K."/>
        </authorList>
    </citation>
    <scope>NUCLEOTIDE SEQUENCE [LARGE SCALE GENOMIC DNA]</scope>
    <source>
        <strain evidence="1 2">CGMCC 1.9126</strain>
    </source>
</reference>
<sequence>MTLQQGKLDITDRVVGKLQNGEIVLYLENEQIGKVPLPSGSDIQLEHHFESAGEKIFQLVSTPSRDEPRYTDCDEGGWC</sequence>
<keyword evidence="2" id="KW-1185">Reference proteome</keyword>
<dbReference type="Pfam" id="PF10830">
    <property type="entry name" value="DUF2553"/>
    <property type="match status" value="1"/>
</dbReference>
<gene>
    <name evidence="1" type="ORF">ACFFHF_24095</name>
</gene>
<comment type="caution">
    <text evidence="1">The sequence shown here is derived from an EMBL/GenBank/DDBJ whole genome shotgun (WGS) entry which is preliminary data.</text>
</comment>
<protein>
    <submittedName>
        <fullName evidence="1">YusG family protein</fullName>
    </submittedName>
</protein>
<dbReference type="InterPro" id="IPR020140">
    <property type="entry name" value="Uncharacterised_YusG"/>
</dbReference>
<organism evidence="1 2">
    <name type="scientific">Robertmurraya beringensis</name>
    <dbReference type="NCBI Taxonomy" id="641660"/>
    <lineage>
        <taxon>Bacteria</taxon>
        <taxon>Bacillati</taxon>
        <taxon>Bacillota</taxon>
        <taxon>Bacilli</taxon>
        <taxon>Bacillales</taxon>
        <taxon>Bacillaceae</taxon>
        <taxon>Robertmurraya</taxon>
    </lineage>
</organism>
<dbReference type="Proteomes" id="UP001589738">
    <property type="component" value="Unassembled WGS sequence"/>
</dbReference>
<name>A0ABV6KYG9_9BACI</name>
<proteinExistence type="predicted"/>
<dbReference type="RefSeq" id="WP_160546279.1">
    <property type="nucleotide sequence ID" value="NZ_JBHLUU010000128.1"/>
</dbReference>
<evidence type="ECO:0000313" key="2">
    <source>
        <dbReference type="Proteomes" id="UP001589738"/>
    </source>
</evidence>